<proteinExistence type="predicted"/>
<dbReference type="Proteomes" id="UP001152888">
    <property type="component" value="Unassembled WGS sequence"/>
</dbReference>
<protein>
    <submittedName>
        <fullName evidence="1">Uncharacterized protein</fullName>
    </submittedName>
</protein>
<comment type="caution">
    <text evidence="1">The sequence shown here is derived from an EMBL/GenBank/DDBJ whole genome shotgun (WGS) entry which is preliminary data.</text>
</comment>
<keyword evidence="2" id="KW-1185">Reference proteome</keyword>
<dbReference type="AlphaFoldDB" id="A0A9P0KHC2"/>
<dbReference type="EMBL" id="CAKOFQ010006828">
    <property type="protein sequence ID" value="CAH1974747.1"/>
    <property type="molecule type" value="Genomic_DNA"/>
</dbReference>
<name>A0A9P0KHC2_ACAOB</name>
<sequence length="178" mass="19912">MAGKKWFDSFMSRHPQLSLRQPESTSMIRCKGFNRSNVQEFFNILEKLVQDHALTATKIYNVDETGFSTVQKRCQEVLAKKGKFQVGVVASGERGVNTTFVCCASAAGQYLAPMVIFKRKMMAPELADEAPPGSLVEISDTGYINADLSVTWLKHSIAEVKPSKEELILEKFEKFSSH</sequence>
<accession>A0A9P0KHC2</accession>
<organism evidence="1 2">
    <name type="scientific">Acanthoscelides obtectus</name>
    <name type="common">Bean weevil</name>
    <name type="synonym">Bruchus obtectus</name>
    <dbReference type="NCBI Taxonomy" id="200917"/>
    <lineage>
        <taxon>Eukaryota</taxon>
        <taxon>Metazoa</taxon>
        <taxon>Ecdysozoa</taxon>
        <taxon>Arthropoda</taxon>
        <taxon>Hexapoda</taxon>
        <taxon>Insecta</taxon>
        <taxon>Pterygota</taxon>
        <taxon>Neoptera</taxon>
        <taxon>Endopterygota</taxon>
        <taxon>Coleoptera</taxon>
        <taxon>Polyphaga</taxon>
        <taxon>Cucujiformia</taxon>
        <taxon>Chrysomeloidea</taxon>
        <taxon>Chrysomelidae</taxon>
        <taxon>Bruchinae</taxon>
        <taxon>Bruchini</taxon>
        <taxon>Acanthoscelides</taxon>
    </lineage>
</organism>
<gene>
    <name evidence="1" type="ORF">ACAOBT_LOCUS11265</name>
</gene>
<evidence type="ECO:0000313" key="1">
    <source>
        <dbReference type="EMBL" id="CAH1974747.1"/>
    </source>
</evidence>
<evidence type="ECO:0000313" key="2">
    <source>
        <dbReference type="Proteomes" id="UP001152888"/>
    </source>
</evidence>
<dbReference type="OrthoDB" id="6754640at2759"/>
<reference evidence="1" key="1">
    <citation type="submission" date="2022-03" db="EMBL/GenBank/DDBJ databases">
        <authorList>
            <person name="Sayadi A."/>
        </authorList>
    </citation>
    <scope>NUCLEOTIDE SEQUENCE</scope>
</reference>